<proteinExistence type="predicted"/>
<evidence type="ECO:0000313" key="1">
    <source>
        <dbReference type="EMBL" id="XBS49663.1"/>
    </source>
</evidence>
<reference evidence="1" key="1">
    <citation type="submission" date="2024-05" db="EMBL/GenBank/DDBJ databases">
        <authorList>
            <person name="Badawy S."/>
            <person name="Skurnik M."/>
        </authorList>
    </citation>
    <scope>NUCLEOTIDE SEQUENCE</scope>
</reference>
<protein>
    <recommendedName>
        <fullName evidence="2">DUF402 domain-containing protein</fullName>
    </recommendedName>
</protein>
<name>A0AAU7PJV4_9CAUD</name>
<organism evidence="1">
    <name type="scientific">Escherichia phage fEgEco12</name>
    <dbReference type="NCBI Taxonomy" id="3158837"/>
    <lineage>
        <taxon>Viruses</taxon>
        <taxon>Duplodnaviria</taxon>
        <taxon>Heunggongvirae</taxon>
        <taxon>Uroviricota</taxon>
        <taxon>Caudoviricetes</taxon>
    </lineage>
</organism>
<evidence type="ECO:0008006" key="2">
    <source>
        <dbReference type="Google" id="ProtNLM"/>
    </source>
</evidence>
<dbReference type="EMBL" id="PP777464">
    <property type="protein sequence ID" value="XBS49663.1"/>
    <property type="molecule type" value="Genomic_DNA"/>
</dbReference>
<sequence>MNKRSKFYQEYFTKQKRFTKKYFTSSHRPVASYKRPNTNYLTGGKFSAKFELLMREKNIKMHYAETRKNSSIICSDFLEYGCLTYKFNDVYLYIDVDCNSTRMFEISIHPNHNRYININLVDKVLIGISSTDGGGFEFIASKYDEDFVLFPVLDDVKDILNSLKGSQYKLSEEQLFQYSLIHDDIEIYLECARILEYLYNELTTTGKVTAFTLYNM</sequence>
<accession>A0AAU7PJV4</accession>